<name>A0A9D4GFK1_DREPO</name>
<reference evidence="1" key="2">
    <citation type="submission" date="2020-11" db="EMBL/GenBank/DDBJ databases">
        <authorList>
            <person name="McCartney M.A."/>
            <person name="Auch B."/>
            <person name="Kono T."/>
            <person name="Mallez S."/>
            <person name="Becker A."/>
            <person name="Gohl D.M."/>
            <person name="Silverstein K.A.T."/>
            <person name="Koren S."/>
            <person name="Bechman K.B."/>
            <person name="Herman A."/>
            <person name="Abrahante J.E."/>
            <person name="Garbe J."/>
        </authorList>
    </citation>
    <scope>NUCLEOTIDE SEQUENCE</scope>
    <source>
        <strain evidence="1">Duluth1</strain>
        <tissue evidence="1">Whole animal</tissue>
    </source>
</reference>
<dbReference type="Proteomes" id="UP000828390">
    <property type="component" value="Unassembled WGS sequence"/>
</dbReference>
<gene>
    <name evidence="1" type="ORF">DPMN_143093</name>
</gene>
<evidence type="ECO:0000313" key="1">
    <source>
        <dbReference type="EMBL" id="KAH3814589.1"/>
    </source>
</evidence>
<reference evidence="1" key="1">
    <citation type="journal article" date="2019" name="bioRxiv">
        <title>The Genome of the Zebra Mussel, Dreissena polymorpha: A Resource for Invasive Species Research.</title>
        <authorList>
            <person name="McCartney M.A."/>
            <person name="Auch B."/>
            <person name="Kono T."/>
            <person name="Mallez S."/>
            <person name="Zhang Y."/>
            <person name="Obille A."/>
            <person name="Becker A."/>
            <person name="Abrahante J.E."/>
            <person name="Garbe J."/>
            <person name="Badalamenti J.P."/>
            <person name="Herman A."/>
            <person name="Mangelson H."/>
            <person name="Liachko I."/>
            <person name="Sullivan S."/>
            <person name="Sone E.D."/>
            <person name="Koren S."/>
            <person name="Silverstein K.A.T."/>
            <person name="Beckman K.B."/>
            <person name="Gohl D.M."/>
        </authorList>
    </citation>
    <scope>NUCLEOTIDE SEQUENCE</scope>
    <source>
        <strain evidence="1">Duluth1</strain>
        <tissue evidence="1">Whole animal</tissue>
    </source>
</reference>
<dbReference type="AlphaFoldDB" id="A0A9D4GFK1"/>
<comment type="caution">
    <text evidence="1">The sequence shown here is derived from an EMBL/GenBank/DDBJ whole genome shotgun (WGS) entry which is preliminary data.</text>
</comment>
<organism evidence="1 2">
    <name type="scientific">Dreissena polymorpha</name>
    <name type="common">Zebra mussel</name>
    <name type="synonym">Mytilus polymorpha</name>
    <dbReference type="NCBI Taxonomy" id="45954"/>
    <lineage>
        <taxon>Eukaryota</taxon>
        <taxon>Metazoa</taxon>
        <taxon>Spiralia</taxon>
        <taxon>Lophotrochozoa</taxon>
        <taxon>Mollusca</taxon>
        <taxon>Bivalvia</taxon>
        <taxon>Autobranchia</taxon>
        <taxon>Heteroconchia</taxon>
        <taxon>Euheterodonta</taxon>
        <taxon>Imparidentia</taxon>
        <taxon>Neoheterodontei</taxon>
        <taxon>Myida</taxon>
        <taxon>Dreissenoidea</taxon>
        <taxon>Dreissenidae</taxon>
        <taxon>Dreissena</taxon>
    </lineage>
</organism>
<dbReference type="EMBL" id="JAIWYP010000006">
    <property type="protein sequence ID" value="KAH3814589.1"/>
    <property type="molecule type" value="Genomic_DNA"/>
</dbReference>
<accession>A0A9D4GFK1</accession>
<keyword evidence="2" id="KW-1185">Reference proteome</keyword>
<sequence length="73" mass="7917">MGERNANLRHSNCESELIMGKEGLGDMNETGAQFADFCGQNDLVIGGTLSPIGIFTKTHGPHHIFQQGTRKTT</sequence>
<protein>
    <submittedName>
        <fullName evidence="1">Uncharacterized protein</fullName>
    </submittedName>
</protein>
<evidence type="ECO:0000313" key="2">
    <source>
        <dbReference type="Proteomes" id="UP000828390"/>
    </source>
</evidence>
<proteinExistence type="predicted"/>